<dbReference type="Proteomes" id="UP000219182">
    <property type="component" value="Unassembled WGS sequence"/>
</dbReference>
<keyword evidence="2" id="KW-1185">Reference proteome</keyword>
<accession>A0A2A6FGJ3</accession>
<evidence type="ECO:0000313" key="1">
    <source>
        <dbReference type="EMBL" id="PDQ20771.1"/>
    </source>
</evidence>
<sequence>MEYANAQCNIGAMGVDRGMVAWGTPSYVAGAQLGNAIGNAIRQAEFKKNCMIMQGWKQVPNTQKSVLATSNLPAQQSPMQAALTEWGAASNRCTVEKDKAACQHRDQLEIRLKAMGAHI</sequence>
<gene>
    <name evidence="1" type="ORF">CN311_12205</name>
</gene>
<reference evidence="1 2" key="1">
    <citation type="submission" date="2017-09" db="EMBL/GenBank/DDBJ databases">
        <title>Mesorhizobum sanjuanii sp. nov. isolated from nodules of Lotus tenuis in saline-alkaline lowlands of Flooding Pampa.</title>
        <authorList>
            <person name="Sannazzaro A.I."/>
            <person name="Torres Tejerizo G.A."/>
            <person name="Fontana F."/>
            <person name="Cumpa Velazquez L.M."/>
            <person name="Hansen L."/>
            <person name="Pistorio M."/>
            <person name="Estrella M.J."/>
        </authorList>
    </citation>
    <scope>NUCLEOTIDE SEQUENCE [LARGE SCALE GENOMIC DNA]</scope>
    <source>
        <strain evidence="1 2">BSA136</strain>
    </source>
</reference>
<organism evidence="1 2">
    <name type="scientific">Mesorhizobium sanjuanii</name>
    <dbReference type="NCBI Taxonomy" id="2037900"/>
    <lineage>
        <taxon>Bacteria</taxon>
        <taxon>Pseudomonadati</taxon>
        <taxon>Pseudomonadota</taxon>
        <taxon>Alphaproteobacteria</taxon>
        <taxon>Hyphomicrobiales</taxon>
        <taxon>Phyllobacteriaceae</taxon>
        <taxon>Mesorhizobium</taxon>
    </lineage>
</organism>
<evidence type="ECO:0000313" key="2">
    <source>
        <dbReference type="Proteomes" id="UP000219182"/>
    </source>
</evidence>
<protein>
    <submittedName>
        <fullName evidence="1">Uncharacterized protein</fullName>
    </submittedName>
</protein>
<dbReference type="EMBL" id="NWQG01000065">
    <property type="protein sequence ID" value="PDQ20771.1"/>
    <property type="molecule type" value="Genomic_DNA"/>
</dbReference>
<comment type="caution">
    <text evidence="1">The sequence shown here is derived from an EMBL/GenBank/DDBJ whole genome shotgun (WGS) entry which is preliminary data.</text>
</comment>
<name>A0A2A6FGJ3_9HYPH</name>
<dbReference type="AlphaFoldDB" id="A0A2A6FGJ3"/>
<proteinExistence type="predicted"/>